<evidence type="ECO:0000256" key="4">
    <source>
        <dbReference type="ARBA" id="ARBA00022833"/>
    </source>
</evidence>
<name>A0A9Q3EH89_9BASI</name>
<gene>
    <name evidence="6" type="ORF">O181_060923</name>
</gene>
<keyword evidence="2" id="KW-0479">Metal-binding</keyword>
<dbReference type="EMBL" id="AVOT02028655">
    <property type="protein sequence ID" value="MBW0521208.1"/>
    <property type="molecule type" value="Genomic_DNA"/>
</dbReference>
<dbReference type="GO" id="GO:0008270">
    <property type="term" value="F:zinc ion binding"/>
    <property type="evidence" value="ECO:0007669"/>
    <property type="project" value="UniProtKB-KW"/>
</dbReference>
<dbReference type="PANTHER" id="PTHR46481:SF10">
    <property type="entry name" value="ZINC FINGER BED DOMAIN-CONTAINING PROTEIN 39"/>
    <property type="match status" value="1"/>
</dbReference>
<evidence type="ECO:0000256" key="5">
    <source>
        <dbReference type="ARBA" id="ARBA00023242"/>
    </source>
</evidence>
<evidence type="ECO:0000313" key="6">
    <source>
        <dbReference type="EMBL" id="MBW0521208.1"/>
    </source>
</evidence>
<organism evidence="6 7">
    <name type="scientific">Austropuccinia psidii MF-1</name>
    <dbReference type="NCBI Taxonomy" id="1389203"/>
    <lineage>
        <taxon>Eukaryota</taxon>
        <taxon>Fungi</taxon>
        <taxon>Dikarya</taxon>
        <taxon>Basidiomycota</taxon>
        <taxon>Pucciniomycotina</taxon>
        <taxon>Pucciniomycetes</taxon>
        <taxon>Pucciniales</taxon>
        <taxon>Sphaerophragmiaceae</taxon>
        <taxon>Austropuccinia</taxon>
    </lineage>
</organism>
<comment type="caution">
    <text evidence="6">The sequence shown here is derived from an EMBL/GenBank/DDBJ whole genome shotgun (WGS) entry which is preliminary data.</text>
</comment>
<dbReference type="GO" id="GO:0005634">
    <property type="term" value="C:nucleus"/>
    <property type="evidence" value="ECO:0007669"/>
    <property type="project" value="UniProtKB-SubCell"/>
</dbReference>
<evidence type="ECO:0000313" key="7">
    <source>
        <dbReference type="Proteomes" id="UP000765509"/>
    </source>
</evidence>
<evidence type="ECO:0000256" key="3">
    <source>
        <dbReference type="ARBA" id="ARBA00022771"/>
    </source>
</evidence>
<protein>
    <submittedName>
        <fullName evidence="6">Uncharacterized protein</fullName>
    </submittedName>
</protein>
<sequence length="195" mass="22100">MSGNKLIWKPLQQKLERDGTGSTKSMRNHLNALHHFINPKRMTSTSSTLDKFVQHHHPKKVLSMETLKSALVYFIAECNLPISLLESPSFHSLLKLCNPTVVNILVQKAALTAHLSNIFFFHQEQLQKSISLKGIFPSFTNNTWTSPNVREFISVTAHYVDQEFQLQSVLLVLMEIDGDHSGVLLANHFLAVIKQ</sequence>
<keyword evidence="4" id="KW-0862">Zinc</keyword>
<evidence type="ECO:0000256" key="2">
    <source>
        <dbReference type="ARBA" id="ARBA00022723"/>
    </source>
</evidence>
<comment type="subcellular location">
    <subcellularLocation>
        <location evidence="1">Nucleus</location>
    </subcellularLocation>
</comment>
<evidence type="ECO:0000256" key="1">
    <source>
        <dbReference type="ARBA" id="ARBA00004123"/>
    </source>
</evidence>
<accession>A0A9Q3EH89</accession>
<dbReference type="PANTHER" id="PTHR46481">
    <property type="entry name" value="ZINC FINGER BED DOMAIN-CONTAINING PROTEIN 4"/>
    <property type="match status" value="1"/>
</dbReference>
<keyword evidence="5" id="KW-0539">Nucleus</keyword>
<dbReference type="AlphaFoldDB" id="A0A9Q3EH89"/>
<proteinExistence type="predicted"/>
<dbReference type="Proteomes" id="UP000765509">
    <property type="component" value="Unassembled WGS sequence"/>
</dbReference>
<dbReference type="InterPro" id="IPR052035">
    <property type="entry name" value="ZnF_BED_domain_contain"/>
</dbReference>
<dbReference type="OrthoDB" id="2415925at2759"/>
<keyword evidence="3" id="KW-0863">Zinc-finger</keyword>
<keyword evidence="7" id="KW-1185">Reference proteome</keyword>
<reference evidence="6" key="1">
    <citation type="submission" date="2021-03" db="EMBL/GenBank/DDBJ databases">
        <title>Draft genome sequence of rust myrtle Austropuccinia psidii MF-1, a brazilian biotype.</title>
        <authorList>
            <person name="Quecine M.C."/>
            <person name="Pachon D.M.R."/>
            <person name="Bonatelli M.L."/>
            <person name="Correr F.H."/>
            <person name="Franceschini L.M."/>
            <person name="Leite T.F."/>
            <person name="Margarido G.R.A."/>
            <person name="Almeida C.A."/>
            <person name="Ferrarezi J.A."/>
            <person name="Labate C.A."/>
        </authorList>
    </citation>
    <scope>NUCLEOTIDE SEQUENCE</scope>
    <source>
        <strain evidence="6">MF-1</strain>
    </source>
</reference>